<dbReference type="EMBL" id="LR862130">
    <property type="protein sequence ID" value="CAD1829667.1"/>
    <property type="molecule type" value="Genomic_DNA"/>
</dbReference>
<evidence type="ECO:0000256" key="2">
    <source>
        <dbReference type="ARBA" id="ARBA00022737"/>
    </source>
</evidence>
<dbReference type="InterPro" id="IPR015943">
    <property type="entry name" value="WD40/YVTN_repeat-like_dom_sf"/>
</dbReference>
<evidence type="ECO:0000256" key="4">
    <source>
        <dbReference type="PROSITE-ProRule" id="PRU00221"/>
    </source>
</evidence>
<feature type="repeat" description="WD" evidence="4">
    <location>
        <begin position="416"/>
        <end position="456"/>
    </location>
</feature>
<dbReference type="PROSITE" id="PS50294">
    <property type="entry name" value="WD_REPEATS_REGION"/>
    <property type="match status" value="3"/>
</dbReference>
<dbReference type="SUPFAM" id="SSF50978">
    <property type="entry name" value="WD40 repeat-like"/>
    <property type="match status" value="1"/>
</dbReference>
<keyword evidence="1 4" id="KW-0853">WD repeat</keyword>
<dbReference type="Gene3D" id="2.130.10.10">
    <property type="entry name" value="YVTN repeat-like/Quinoprotein amine dehydrogenase"/>
    <property type="match status" value="3"/>
</dbReference>
<dbReference type="FunFam" id="2.130.10.10:FF:000557">
    <property type="entry name" value="WD repeat protein"/>
    <property type="match status" value="1"/>
</dbReference>
<dbReference type="AlphaFoldDB" id="A0A6V7PFN2"/>
<sequence>MFFNLRPRRETSRGGLSWRENQRFAREEAFVIDDEVSHLTRLRSEPSENYRRAMRAGRKMPISTFKMLSGREDNCSRTGRFSLADRAYILGQYLPVNAPRCVDDMDSEAYVSQFSADGSLFVAGFRGSRIKIYDVESGWEVLKDVSARSLRWTITDTSLSPDQRFLVYSSLSPIVHIVNVRGGATDSRANVTEIHEALDFSDPANDESSIGIFSVQFSTDGRELVAGSNNDSIYVYDLVANKLALCFPAHTADVNVVTFADETGHVLYSGSDDTLCKVWDRRCFRGEKPAGVLTGHTDGITFIDSRGDGRYFISNCKDQTIKLWDNRKMSSTCKYAMPKKYEWDYRWMSYPPEARYYKHPHDQSLATFRGHSVLSTLVRCYFSPAHSTGQKYIYTGSSDKCVYIYEVVTGKVVAKLLWHESIIRDCSWHPYHPSLVSSSWDGCVTRWEASRTDSDR</sequence>
<dbReference type="Pfam" id="PF00400">
    <property type="entry name" value="WD40"/>
    <property type="match status" value="5"/>
</dbReference>
<reference evidence="5" key="1">
    <citation type="submission" date="2020-07" db="EMBL/GenBank/DDBJ databases">
        <authorList>
            <person name="Lin J."/>
        </authorList>
    </citation>
    <scope>NUCLEOTIDE SEQUENCE</scope>
</reference>
<accession>A0A6V7PFN2</accession>
<evidence type="ECO:0000256" key="3">
    <source>
        <dbReference type="ARBA" id="ARBA00061298"/>
    </source>
</evidence>
<dbReference type="GO" id="GO:0043161">
    <property type="term" value="P:proteasome-mediated ubiquitin-dependent protein catabolic process"/>
    <property type="evidence" value="ECO:0007669"/>
    <property type="project" value="TreeGrafter"/>
</dbReference>
<dbReference type="InterPro" id="IPR001680">
    <property type="entry name" value="WD40_rpt"/>
</dbReference>
<dbReference type="InterPro" id="IPR036322">
    <property type="entry name" value="WD40_repeat_dom_sf"/>
</dbReference>
<dbReference type="FunFam" id="2.130.10.10:FF:000492">
    <property type="entry name" value="LEC14B homolog isoform X2"/>
    <property type="match status" value="1"/>
</dbReference>
<dbReference type="GO" id="GO:0080008">
    <property type="term" value="C:Cul4-RING E3 ubiquitin ligase complex"/>
    <property type="evidence" value="ECO:0007669"/>
    <property type="project" value="TreeGrafter"/>
</dbReference>
<organism evidence="5">
    <name type="scientific">Ananas comosus var. bracteatus</name>
    <name type="common">red pineapple</name>
    <dbReference type="NCBI Taxonomy" id="296719"/>
    <lineage>
        <taxon>Eukaryota</taxon>
        <taxon>Viridiplantae</taxon>
        <taxon>Streptophyta</taxon>
        <taxon>Embryophyta</taxon>
        <taxon>Tracheophyta</taxon>
        <taxon>Spermatophyta</taxon>
        <taxon>Magnoliopsida</taxon>
        <taxon>Liliopsida</taxon>
        <taxon>Poales</taxon>
        <taxon>Bromeliaceae</taxon>
        <taxon>Bromelioideae</taxon>
        <taxon>Ananas</taxon>
    </lineage>
</organism>
<protein>
    <submittedName>
        <fullName evidence="5">Uncharacterized protein</fullName>
    </submittedName>
</protein>
<name>A0A6V7PFN2_ANACO</name>
<evidence type="ECO:0000313" key="5">
    <source>
        <dbReference type="EMBL" id="CAD1829667.1"/>
    </source>
</evidence>
<dbReference type="PROSITE" id="PS50082">
    <property type="entry name" value="WD_REPEATS_2"/>
    <property type="match status" value="3"/>
</dbReference>
<dbReference type="InterPro" id="IPR051859">
    <property type="entry name" value="DCAF"/>
</dbReference>
<feature type="repeat" description="WD" evidence="4">
    <location>
        <begin position="293"/>
        <end position="325"/>
    </location>
</feature>
<gene>
    <name evidence="5" type="ORF">CB5_LOCUS12878</name>
</gene>
<dbReference type="PANTHER" id="PTHR19847">
    <property type="entry name" value="DDB1- AND CUL4-ASSOCIATED FACTOR 11"/>
    <property type="match status" value="1"/>
</dbReference>
<proteinExistence type="inferred from homology"/>
<comment type="similarity">
    <text evidence="3">Belongs to the WD repeat LEC14B family.</text>
</comment>
<dbReference type="PANTHER" id="PTHR19847:SF7">
    <property type="entry name" value="DDB1- AND CUL4-ASSOCIATED FACTOR 11"/>
    <property type="match status" value="1"/>
</dbReference>
<keyword evidence="2" id="KW-0677">Repeat</keyword>
<evidence type="ECO:0000256" key="1">
    <source>
        <dbReference type="ARBA" id="ARBA00022574"/>
    </source>
</evidence>
<feature type="repeat" description="WD" evidence="4">
    <location>
        <begin position="247"/>
        <end position="280"/>
    </location>
</feature>
<dbReference type="SMART" id="SM00320">
    <property type="entry name" value="WD40"/>
    <property type="match status" value="6"/>
</dbReference>